<reference evidence="2" key="2">
    <citation type="submission" date="2025-08" db="UniProtKB">
        <authorList>
            <consortium name="Ensembl"/>
        </authorList>
    </citation>
    <scope>IDENTIFICATION</scope>
</reference>
<dbReference type="GeneID" id="100178257"/>
<dbReference type="OMA" id="AWEYSAN"/>
<reference evidence="2" key="3">
    <citation type="submission" date="2025-09" db="UniProtKB">
        <authorList>
            <consortium name="Ensembl"/>
        </authorList>
    </citation>
    <scope>IDENTIFICATION</scope>
</reference>
<name>H2XLC9_CIOIN</name>
<keyword evidence="1" id="KW-1133">Transmembrane helix</keyword>
<feature type="transmembrane region" description="Helical" evidence="1">
    <location>
        <begin position="115"/>
        <end position="138"/>
    </location>
</feature>
<accession>H2XLC9</accession>
<feature type="transmembrane region" description="Helical" evidence="1">
    <location>
        <begin position="235"/>
        <end position="252"/>
    </location>
</feature>
<organism evidence="2 3">
    <name type="scientific">Ciona intestinalis</name>
    <name type="common">Transparent sea squirt</name>
    <name type="synonym">Ascidia intestinalis</name>
    <dbReference type="NCBI Taxonomy" id="7719"/>
    <lineage>
        <taxon>Eukaryota</taxon>
        <taxon>Metazoa</taxon>
        <taxon>Chordata</taxon>
        <taxon>Tunicata</taxon>
        <taxon>Ascidiacea</taxon>
        <taxon>Phlebobranchia</taxon>
        <taxon>Cionidae</taxon>
        <taxon>Ciona</taxon>
    </lineage>
</organism>
<proteinExistence type="predicted"/>
<evidence type="ECO:0000313" key="2">
    <source>
        <dbReference type="Ensembl" id="ENSCINP00000030461.1"/>
    </source>
</evidence>
<feature type="transmembrane region" description="Helical" evidence="1">
    <location>
        <begin position="195"/>
        <end position="223"/>
    </location>
</feature>
<gene>
    <name evidence="2" type="primary">LOC100178257</name>
</gene>
<keyword evidence="1" id="KW-0472">Membrane</keyword>
<dbReference type="GeneTree" id="ENSGT00530000065201"/>
<protein>
    <submittedName>
        <fullName evidence="2">Uncharacterized LOC100178257</fullName>
    </submittedName>
</protein>
<dbReference type="PANTHER" id="PTHR33802">
    <property type="entry name" value="SI:CH211-161H7.5-RELATED"/>
    <property type="match status" value="1"/>
</dbReference>
<feature type="transmembrane region" description="Helical" evidence="1">
    <location>
        <begin position="159"/>
        <end position="183"/>
    </location>
</feature>
<dbReference type="PANTHER" id="PTHR33802:SF1">
    <property type="entry name" value="XK-RELATED PROTEIN"/>
    <property type="match status" value="1"/>
</dbReference>
<keyword evidence="1" id="KW-0812">Transmembrane</keyword>
<dbReference type="AlphaFoldDB" id="H2XLC9"/>
<dbReference type="InParanoid" id="H2XLC9"/>
<dbReference type="Ensembl" id="ENSCINT00000035313.1">
    <property type="protein sequence ID" value="ENSCINP00000030461.1"/>
    <property type="gene ID" value="ENSCING00000023642.1"/>
</dbReference>
<dbReference type="Proteomes" id="UP000008144">
    <property type="component" value="Unassembled WGS sequence"/>
</dbReference>
<feature type="transmembrane region" description="Helical" evidence="1">
    <location>
        <begin position="89"/>
        <end position="109"/>
    </location>
</feature>
<keyword evidence="3" id="KW-1185">Reference proteome</keyword>
<evidence type="ECO:0000256" key="1">
    <source>
        <dbReference type="SAM" id="Phobius"/>
    </source>
</evidence>
<dbReference type="RefSeq" id="XP_026695036.1">
    <property type="nucleotide sequence ID" value="XM_026839235.1"/>
</dbReference>
<feature type="transmembrane region" description="Helical" evidence="1">
    <location>
        <begin position="258"/>
        <end position="276"/>
    </location>
</feature>
<reference evidence="3" key="1">
    <citation type="journal article" date="2002" name="Science">
        <title>The draft genome of Ciona intestinalis: insights into chordate and vertebrate origins.</title>
        <authorList>
            <person name="Dehal P."/>
            <person name="Satou Y."/>
            <person name="Campbell R.K."/>
            <person name="Chapman J."/>
            <person name="Degnan B."/>
            <person name="De Tomaso A."/>
            <person name="Davidson B."/>
            <person name="Di Gregorio A."/>
            <person name="Gelpke M."/>
            <person name="Goodstein D.M."/>
            <person name="Harafuji N."/>
            <person name="Hastings K.E."/>
            <person name="Ho I."/>
            <person name="Hotta K."/>
            <person name="Huang W."/>
            <person name="Kawashima T."/>
            <person name="Lemaire P."/>
            <person name="Martinez D."/>
            <person name="Meinertzhagen I.A."/>
            <person name="Necula S."/>
            <person name="Nonaka M."/>
            <person name="Putnam N."/>
            <person name="Rash S."/>
            <person name="Saiga H."/>
            <person name="Satake M."/>
            <person name="Terry A."/>
            <person name="Yamada L."/>
            <person name="Wang H.G."/>
            <person name="Awazu S."/>
            <person name="Azumi K."/>
            <person name="Boore J."/>
            <person name="Branno M."/>
            <person name="Chin-Bow S."/>
            <person name="DeSantis R."/>
            <person name="Doyle S."/>
            <person name="Francino P."/>
            <person name="Keys D.N."/>
            <person name="Haga S."/>
            <person name="Hayashi H."/>
            <person name="Hino K."/>
            <person name="Imai K.S."/>
            <person name="Inaba K."/>
            <person name="Kano S."/>
            <person name="Kobayashi K."/>
            <person name="Kobayashi M."/>
            <person name="Lee B.I."/>
            <person name="Makabe K.W."/>
            <person name="Manohar C."/>
            <person name="Matassi G."/>
            <person name="Medina M."/>
            <person name="Mochizuki Y."/>
            <person name="Mount S."/>
            <person name="Morishita T."/>
            <person name="Miura S."/>
            <person name="Nakayama A."/>
            <person name="Nishizaka S."/>
            <person name="Nomoto H."/>
            <person name="Ohta F."/>
            <person name="Oishi K."/>
            <person name="Rigoutsos I."/>
            <person name="Sano M."/>
            <person name="Sasaki A."/>
            <person name="Sasakura Y."/>
            <person name="Shoguchi E."/>
            <person name="Shin-i T."/>
            <person name="Spagnuolo A."/>
            <person name="Stainier D."/>
            <person name="Suzuki M.M."/>
            <person name="Tassy O."/>
            <person name="Takatori N."/>
            <person name="Tokuoka M."/>
            <person name="Yagi K."/>
            <person name="Yoshizaki F."/>
            <person name="Wada S."/>
            <person name="Zhang C."/>
            <person name="Hyatt P.D."/>
            <person name="Larimer F."/>
            <person name="Detter C."/>
            <person name="Doggett N."/>
            <person name="Glavina T."/>
            <person name="Hawkins T."/>
            <person name="Richardson P."/>
            <person name="Lucas S."/>
            <person name="Kohara Y."/>
            <person name="Levine M."/>
            <person name="Satoh N."/>
            <person name="Rokhsar D.S."/>
        </authorList>
    </citation>
    <scope>NUCLEOTIDE SEQUENCE [LARGE SCALE GENOMIC DNA]</scope>
</reference>
<evidence type="ECO:0000313" key="3">
    <source>
        <dbReference type="Proteomes" id="UP000008144"/>
    </source>
</evidence>
<sequence length="290" mass="32545">MEKSLCKIAFVGTAVSFTLYLLFGANKFVRSFIDLHGSDPATVSAKYHVPFAPSKPLIAIAWPLDFISTMIAELYLISIVHQKQIFPKVFYLSWIVGAVTSSIWTFAFAKELHVISFASIILKLLLLGMQLTVGMIVMKKSEVITERQRWFLERIVMDSLGILTTWTITAFSAIVTHVLAWEYSAHLEVPVFRDWISFEVACIAGIGTLVTSFAIWTICDLVLFPSYTSCIRTVYPMYVFGGIGIFLSNYDAEKGLNGYNVICLILGLVASVIFIYRNKIKGDANKQKDF</sequence>
<dbReference type="KEGG" id="cin:100178257"/>
<dbReference type="HOGENOM" id="CLU_959621_0_0_1"/>
<feature type="transmembrane region" description="Helical" evidence="1">
    <location>
        <begin position="57"/>
        <end position="77"/>
    </location>
</feature>